<dbReference type="Gene3D" id="3.40.50.12580">
    <property type="match status" value="1"/>
</dbReference>
<dbReference type="GO" id="GO:0047355">
    <property type="term" value="F:CDP-glycerol glycerophosphotransferase activity"/>
    <property type="evidence" value="ECO:0007669"/>
    <property type="project" value="InterPro"/>
</dbReference>
<dbReference type="GO" id="GO:0005886">
    <property type="term" value="C:plasma membrane"/>
    <property type="evidence" value="ECO:0007669"/>
    <property type="project" value="UniProtKB-SubCell"/>
</dbReference>
<evidence type="ECO:0000313" key="8">
    <source>
        <dbReference type="Proteomes" id="UP000610760"/>
    </source>
</evidence>
<keyword evidence="5" id="KW-0777">Teichoic acid biosynthesis</keyword>
<dbReference type="PANTHER" id="PTHR37316">
    <property type="entry name" value="TEICHOIC ACID GLYCEROL-PHOSPHATE PRIMASE"/>
    <property type="match status" value="1"/>
</dbReference>
<dbReference type="GO" id="GO:0019350">
    <property type="term" value="P:teichoic acid biosynthetic process"/>
    <property type="evidence" value="ECO:0007669"/>
    <property type="project" value="UniProtKB-KW"/>
</dbReference>
<keyword evidence="3" id="KW-1003">Cell membrane</keyword>
<dbReference type="Proteomes" id="UP000610760">
    <property type="component" value="Unassembled WGS sequence"/>
</dbReference>
<dbReference type="EMBL" id="JACRSV010000005">
    <property type="protein sequence ID" value="MBC8560855.1"/>
    <property type="molecule type" value="Genomic_DNA"/>
</dbReference>
<evidence type="ECO:0000313" key="7">
    <source>
        <dbReference type="EMBL" id="MBC8560855.1"/>
    </source>
</evidence>
<evidence type="ECO:0000256" key="3">
    <source>
        <dbReference type="ARBA" id="ARBA00022475"/>
    </source>
</evidence>
<evidence type="ECO:0000256" key="1">
    <source>
        <dbReference type="ARBA" id="ARBA00004202"/>
    </source>
</evidence>
<dbReference type="InterPro" id="IPR043149">
    <property type="entry name" value="TagF_N"/>
</dbReference>
<comment type="similarity">
    <text evidence="2">Belongs to the CDP-glycerol glycerophosphotransferase family.</text>
</comment>
<keyword evidence="8" id="KW-1185">Reference proteome</keyword>
<accession>A0A926E7C1</accession>
<dbReference type="Gene3D" id="3.40.50.11820">
    <property type="match status" value="1"/>
</dbReference>
<comment type="caution">
    <text evidence="7">The sequence shown here is derived from an EMBL/GenBank/DDBJ whole genome shotgun (WGS) entry which is preliminary data.</text>
</comment>
<evidence type="ECO:0000256" key="5">
    <source>
        <dbReference type="ARBA" id="ARBA00022944"/>
    </source>
</evidence>
<dbReference type="InterPro" id="IPR043148">
    <property type="entry name" value="TagF_C"/>
</dbReference>
<dbReference type="Pfam" id="PF04464">
    <property type="entry name" value="Glyphos_transf"/>
    <property type="match status" value="1"/>
</dbReference>
<reference evidence="7" key="1">
    <citation type="submission" date="2020-08" db="EMBL/GenBank/DDBJ databases">
        <title>Genome public.</title>
        <authorList>
            <person name="Liu C."/>
            <person name="Sun Q."/>
        </authorList>
    </citation>
    <scope>NUCLEOTIDE SEQUENCE</scope>
    <source>
        <strain evidence="7">NSJ-33</strain>
    </source>
</reference>
<dbReference type="AlphaFoldDB" id="A0A926E7C1"/>
<gene>
    <name evidence="7" type="ORF">H8710_12345</name>
</gene>
<dbReference type="RefSeq" id="WP_249296152.1">
    <property type="nucleotide sequence ID" value="NZ_JACRSV010000005.1"/>
</dbReference>
<evidence type="ECO:0000256" key="6">
    <source>
        <dbReference type="ARBA" id="ARBA00023136"/>
    </source>
</evidence>
<sequence>MNKEAIMKMSGILSAVNKVIPKNPNKIVFYSNMGFRDNAKAVYDYLVSRDCSKYQIVCAVNDWEDFAVRPHPENVQFVSTGAGVKHFFTAKYFFFSFGKYPVKPSKHQVVINTTHGSPLKKIGNYLDDKDYNFFTYVLAASDFFAPIIQKSFGCREEQVKVCGHPRNDAMFVQNDALGQLGFETAYDKVILWMPTFRQSDFLGQDDIKAAEGTGLPILSDRKDMERVNEKLKEKNCLMIAKIHPAQDLSLIDTESFSNIKIVTNARMQATQCNLYELLSHADALITDYSSVYFDYLLLDRPIGFTVDDIDEYMNNRGFVVDDPYELMPGAFINTPEEFLGFVDDLLNGIDVYKEKRQTVNELVNKFEGGRDCERVLEIAGIEL</sequence>
<organism evidence="7 8">
    <name type="scientific">Fumia xinanensis</name>
    <dbReference type="NCBI Taxonomy" id="2763659"/>
    <lineage>
        <taxon>Bacteria</taxon>
        <taxon>Bacillati</taxon>
        <taxon>Bacillota</taxon>
        <taxon>Clostridia</taxon>
        <taxon>Eubacteriales</taxon>
        <taxon>Oscillospiraceae</taxon>
        <taxon>Fumia</taxon>
    </lineage>
</organism>
<dbReference type="InterPro" id="IPR007554">
    <property type="entry name" value="Glycerophosphate_synth"/>
</dbReference>
<evidence type="ECO:0000256" key="4">
    <source>
        <dbReference type="ARBA" id="ARBA00022679"/>
    </source>
</evidence>
<protein>
    <submittedName>
        <fullName evidence="7">CDP-glycerol glycerophosphotransferase family protein</fullName>
    </submittedName>
</protein>
<dbReference type="SUPFAM" id="SSF53756">
    <property type="entry name" value="UDP-Glycosyltransferase/glycogen phosphorylase"/>
    <property type="match status" value="1"/>
</dbReference>
<dbReference type="PANTHER" id="PTHR37316:SF3">
    <property type="entry name" value="TEICHOIC ACID GLYCEROL-PHOSPHATE TRANSFERASE"/>
    <property type="match status" value="1"/>
</dbReference>
<keyword evidence="6" id="KW-0472">Membrane</keyword>
<proteinExistence type="inferred from homology"/>
<keyword evidence="4" id="KW-0808">Transferase</keyword>
<comment type="subcellular location">
    <subcellularLocation>
        <location evidence="1">Cell membrane</location>
        <topology evidence="1">Peripheral membrane protein</topology>
    </subcellularLocation>
</comment>
<name>A0A926E7C1_9FIRM</name>
<evidence type="ECO:0000256" key="2">
    <source>
        <dbReference type="ARBA" id="ARBA00010488"/>
    </source>
</evidence>
<dbReference type="InterPro" id="IPR051612">
    <property type="entry name" value="Teichoic_Acid_Biosynth"/>
</dbReference>